<dbReference type="OrthoDB" id="672279at2"/>
<evidence type="ECO:0000313" key="2">
    <source>
        <dbReference type="Proteomes" id="UP000198569"/>
    </source>
</evidence>
<sequence length="175" mass="19295">MKIKKFTAIAIFGILIASCSVIDSLLTFTISNQTTFKIASGFPLNIASEIVTPDVTTNSSTVFENNNTKADLVKDVKLDELKLTITDPTDKTFSFLKSIHIFISTDANDEIELAYLENINSTSNTITLICTSEKLDKYVKASSYKLRTKATIGETVTKDITVLSDMKFKVTADPF</sequence>
<accession>A0A1H2T9K4</accession>
<evidence type="ECO:0008006" key="3">
    <source>
        <dbReference type="Google" id="ProtNLM"/>
    </source>
</evidence>
<proteinExistence type="predicted"/>
<dbReference type="STRING" id="229203.SAMN05444338_102292"/>
<reference evidence="2" key="1">
    <citation type="submission" date="2016-10" db="EMBL/GenBank/DDBJ databases">
        <authorList>
            <person name="Varghese N."/>
            <person name="Submissions S."/>
        </authorList>
    </citation>
    <scope>NUCLEOTIDE SEQUENCE [LARGE SCALE GENOMIC DNA]</scope>
    <source>
        <strain evidence="2">DSM 15718</strain>
    </source>
</reference>
<protein>
    <recommendedName>
        <fullName evidence="3">Lipoprotein</fullName>
    </recommendedName>
</protein>
<evidence type="ECO:0000313" key="1">
    <source>
        <dbReference type="EMBL" id="SDW40508.1"/>
    </source>
</evidence>
<dbReference type="RefSeq" id="WP_091429696.1">
    <property type="nucleotide sequence ID" value="NZ_FNMV01000002.1"/>
</dbReference>
<keyword evidence="2" id="KW-1185">Reference proteome</keyword>
<gene>
    <name evidence="1" type="ORF">SAMN05444338_102292</name>
</gene>
<name>A0A1H2T9K4_9FLAO</name>
<dbReference type="Proteomes" id="UP000198569">
    <property type="component" value="Unassembled WGS sequence"/>
</dbReference>
<dbReference type="EMBL" id="FNMV01000002">
    <property type="protein sequence ID" value="SDW40508.1"/>
    <property type="molecule type" value="Genomic_DNA"/>
</dbReference>
<organism evidence="1 2">
    <name type="scientific">Flavobacterium degerlachei</name>
    <dbReference type="NCBI Taxonomy" id="229203"/>
    <lineage>
        <taxon>Bacteria</taxon>
        <taxon>Pseudomonadati</taxon>
        <taxon>Bacteroidota</taxon>
        <taxon>Flavobacteriia</taxon>
        <taxon>Flavobacteriales</taxon>
        <taxon>Flavobacteriaceae</taxon>
        <taxon>Flavobacterium</taxon>
    </lineage>
</organism>
<dbReference type="PROSITE" id="PS51257">
    <property type="entry name" value="PROKAR_LIPOPROTEIN"/>
    <property type="match status" value="1"/>
</dbReference>
<dbReference type="AlphaFoldDB" id="A0A1H2T9K4"/>